<feature type="compositionally biased region" description="Basic and acidic residues" evidence="1">
    <location>
        <begin position="263"/>
        <end position="277"/>
    </location>
</feature>
<dbReference type="eggNOG" id="arCOG04755">
    <property type="taxonomic scope" value="Archaea"/>
</dbReference>
<keyword evidence="2" id="KW-1133">Transmembrane helix</keyword>
<feature type="transmembrane region" description="Helical" evidence="2">
    <location>
        <begin position="66"/>
        <end position="87"/>
    </location>
</feature>
<accession>E7QMM5</accession>
<dbReference type="OrthoDB" id="51558at2157"/>
<sequence length="291" mass="31766">MNKNVTHHNAKEIIRRSLISGAAIAIPLIVTVVVLGFVLNFISNTLNPVVFIVKSVPGVSPGTNELLVKLIMIGLLGGSLFMLGFVAEYRSGYGRVGVQFDHFMSSVPGIGSVYTSFNEMSELLLDSDSESFKEVKLVEYPTDGSYAVAFKTADTATTVKQAMDHAEMETLFLPMAPNPVMGGFVIHVRKDRVFDVEMTVEEGIRSIVTSGVVLGEKRTHALSSDRLQELCQNVSSDVTKPSPAMQQDETKRVAYYEASMSPENKETPTDLVEHAENTGDNFSTRTGYSAE</sequence>
<dbReference type="InterPro" id="IPR007462">
    <property type="entry name" value="COV1-like"/>
</dbReference>
<dbReference type="AlphaFoldDB" id="E7QMM5"/>
<evidence type="ECO:0000313" key="6">
    <source>
        <dbReference type="Proteomes" id="UP000184203"/>
    </source>
</evidence>
<keyword evidence="2" id="KW-0812">Transmembrane</keyword>
<dbReference type="Proteomes" id="UP000003751">
    <property type="component" value="Unassembled WGS sequence"/>
</dbReference>
<gene>
    <name evidence="4" type="ORF">SAMN05444342_3570</name>
    <name evidence="3" type="ORF">ZOD2009_00205</name>
</gene>
<feature type="transmembrane region" description="Helical" evidence="2">
    <location>
        <begin position="21"/>
        <end position="46"/>
    </location>
</feature>
<evidence type="ECO:0000313" key="4">
    <source>
        <dbReference type="EMBL" id="SHL33740.1"/>
    </source>
</evidence>
<keyword evidence="2" id="KW-0472">Membrane</keyword>
<reference evidence="3 5" key="1">
    <citation type="journal article" date="2014" name="ISME J.">
        <title>Trehalose/2-sulfotrehalose biosynthesis and glycine-betaine uptake are widely spread mechanisms for osmoadaptation in the Halobacteriales.</title>
        <authorList>
            <person name="Youssef N.H."/>
            <person name="Savage-Ashlock K.N."/>
            <person name="McCully A.L."/>
            <person name="Luedtke B."/>
            <person name="Shaw E.I."/>
            <person name="Hoff W.D."/>
            <person name="Elshahed M.S."/>
        </authorList>
    </citation>
    <scope>NUCLEOTIDE SEQUENCE [LARGE SCALE GENOMIC DNA]</scope>
    <source>
        <strain evidence="3 5">DX253</strain>
    </source>
</reference>
<feature type="region of interest" description="Disordered" evidence="1">
    <location>
        <begin position="258"/>
        <end position="291"/>
    </location>
</feature>
<dbReference type="PANTHER" id="PTHR31876:SF26">
    <property type="entry name" value="PROTEIN LIKE COV 2"/>
    <property type="match status" value="1"/>
</dbReference>
<dbReference type="RefSeq" id="WP_007975878.1">
    <property type="nucleotide sequence ID" value="NZ_AEMG01000001.1"/>
</dbReference>
<dbReference type="EMBL" id="FRAN01000006">
    <property type="protein sequence ID" value="SHL33740.1"/>
    <property type="molecule type" value="Genomic_DNA"/>
</dbReference>
<dbReference type="Proteomes" id="UP000184203">
    <property type="component" value="Unassembled WGS sequence"/>
</dbReference>
<reference evidence="6" key="2">
    <citation type="submission" date="2016-11" db="EMBL/GenBank/DDBJ databases">
        <authorList>
            <person name="Varghese N."/>
            <person name="Submissions S."/>
        </authorList>
    </citation>
    <scope>NUCLEOTIDE SEQUENCE [LARGE SCALE GENOMIC DNA]</scope>
    <source>
        <strain evidence="6">DX253</strain>
    </source>
</reference>
<evidence type="ECO:0000313" key="3">
    <source>
        <dbReference type="EMBL" id="EFW94209.1"/>
    </source>
</evidence>
<organism evidence="3 5">
    <name type="scientific">Haladaptatus paucihalophilus DX253</name>
    <dbReference type="NCBI Taxonomy" id="797209"/>
    <lineage>
        <taxon>Archaea</taxon>
        <taxon>Methanobacteriati</taxon>
        <taxon>Methanobacteriota</taxon>
        <taxon>Stenosarchaea group</taxon>
        <taxon>Halobacteria</taxon>
        <taxon>Halobacteriales</taxon>
        <taxon>Haladaptataceae</taxon>
        <taxon>Haladaptatus</taxon>
    </lineage>
</organism>
<feature type="compositionally biased region" description="Polar residues" evidence="1">
    <location>
        <begin position="278"/>
        <end position="291"/>
    </location>
</feature>
<evidence type="ECO:0000313" key="5">
    <source>
        <dbReference type="Proteomes" id="UP000003751"/>
    </source>
</evidence>
<evidence type="ECO:0000256" key="2">
    <source>
        <dbReference type="SAM" id="Phobius"/>
    </source>
</evidence>
<reference evidence="4" key="3">
    <citation type="submission" date="2016-11" db="EMBL/GenBank/DDBJ databases">
        <authorList>
            <person name="Jaros S."/>
            <person name="Januszkiewicz K."/>
            <person name="Wedrychowicz H."/>
        </authorList>
    </citation>
    <scope>NUCLEOTIDE SEQUENCE [LARGE SCALE GENOMIC DNA]</scope>
    <source>
        <strain evidence="4">DX253</strain>
    </source>
</reference>
<dbReference type="PANTHER" id="PTHR31876">
    <property type="entry name" value="COV-LIKE PROTEIN 1"/>
    <property type="match status" value="1"/>
</dbReference>
<proteinExistence type="predicted"/>
<dbReference type="STRING" id="797209.GCA_000376445_04055"/>
<protein>
    <submittedName>
        <fullName evidence="4">Uncharacterized membrane protein</fullName>
    </submittedName>
</protein>
<dbReference type="Pfam" id="PF04367">
    <property type="entry name" value="DUF502"/>
    <property type="match status" value="1"/>
</dbReference>
<evidence type="ECO:0000256" key="1">
    <source>
        <dbReference type="SAM" id="MobiDB-lite"/>
    </source>
</evidence>
<name>E7QMM5_HALPU</name>
<dbReference type="EMBL" id="AEMG01000001">
    <property type="protein sequence ID" value="EFW94209.1"/>
    <property type="molecule type" value="Genomic_DNA"/>
</dbReference>
<keyword evidence="6" id="KW-1185">Reference proteome</keyword>